<dbReference type="EMBL" id="MTSE01000019">
    <property type="protein sequence ID" value="OUJ71071.1"/>
    <property type="molecule type" value="Genomic_DNA"/>
</dbReference>
<dbReference type="Gene3D" id="1.10.10.60">
    <property type="entry name" value="Homeodomain-like"/>
    <property type="match status" value="1"/>
</dbReference>
<organism evidence="4 5">
    <name type="scientific">Hymenobacter crusticola</name>
    <dbReference type="NCBI Taxonomy" id="1770526"/>
    <lineage>
        <taxon>Bacteria</taxon>
        <taxon>Pseudomonadati</taxon>
        <taxon>Bacteroidota</taxon>
        <taxon>Cytophagia</taxon>
        <taxon>Cytophagales</taxon>
        <taxon>Hymenobacteraceae</taxon>
        <taxon>Hymenobacter</taxon>
    </lineage>
</organism>
<protein>
    <submittedName>
        <fullName evidence="4">AraC family transcriptional regulator</fullName>
    </submittedName>
</protein>
<name>A0A243WA22_9BACT</name>
<dbReference type="RefSeq" id="WP_086596438.1">
    <property type="nucleotide sequence ID" value="NZ_MTSE01000019.1"/>
</dbReference>
<keyword evidence="1" id="KW-0805">Transcription regulation</keyword>
<dbReference type="OrthoDB" id="9803764at2"/>
<dbReference type="SMART" id="SM00342">
    <property type="entry name" value="HTH_ARAC"/>
    <property type="match status" value="1"/>
</dbReference>
<evidence type="ECO:0000256" key="1">
    <source>
        <dbReference type="ARBA" id="ARBA00023015"/>
    </source>
</evidence>
<dbReference type="GO" id="GO:0003700">
    <property type="term" value="F:DNA-binding transcription factor activity"/>
    <property type="evidence" value="ECO:0007669"/>
    <property type="project" value="InterPro"/>
</dbReference>
<dbReference type="InterPro" id="IPR029062">
    <property type="entry name" value="Class_I_gatase-like"/>
</dbReference>
<dbReference type="PROSITE" id="PS01124">
    <property type="entry name" value="HTH_ARAC_FAMILY_2"/>
    <property type="match status" value="1"/>
</dbReference>
<dbReference type="Gene3D" id="3.40.50.880">
    <property type="match status" value="1"/>
</dbReference>
<dbReference type="PANTHER" id="PTHR43130:SF3">
    <property type="entry name" value="HTH-TYPE TRANSCRIPTIONAL REGULATOR RV1931C"/>
    <property type="match status" value="1"/>
</dbReference>
<dbReference type="InterPro" id="IPR009057">
    <property type="entry name" value="Homeodomain-like_sf"/>
</dbReference>
<comment type="caution">
    <text evidence="4">The sequence shown here is derived from an EMBL/GenBank/DDBJ whole genome shotgun (WGS) entry which is preliminary data.</text>
</comment>
<dbReference type="Pfam" id="PF12833">
    <property type="entry name" value="HTH_18"/>
    <property type="match status" value="1"/>
</dbReference>
<evidence type="ECO:0000313" key="5">
    <source>
        <dbReference type="Proteomes" id="UP000194873"/>
    </source>
</evidence>
<proteinExistence type="predicted"/>
<accession>A0A243WA22</accession>
<evidence type="ECO:0000313" key="4">
    <source>
        <dbReference type="EMBL" id="OUJ71071.1"/>
    </source>
</evidence>
<evidence type="ECO:0000256" key="2">
    <source>
        <dbReference type="ARBA" id="ARBA00023163"/>
    </source>
</evidence>
<keyword evidence="5" id="KW-1185">Reference proteome</keyword>
<dbReference type="SUPFAM" id="SSF52317">
    <property type="entry name" value="Class I glutamine amidotransferase-like"/>
    <property type="match status" value="1"/>
</dbReference>
<dbReference type="InterPro" id="IPR002818">
    <property type="entry name" value="DJ-1/PfpI"/>
</dbReference>
<dbReference type="CDD" id="cd03137">
    <property type="entry name" value="GATase1_AraC_1"/>
    <property type="match status" value="1"/>
</dbReference>
<dbReference type="AlphaFoldDB" id="A0A243WA22"/>
<gene>
    <name evidence="4" type="ORF">BXP70_22850</name>
</gene>
<dbReference type="PANTHER" id="PTHR43130">
    <property type="entry name" value="ARAC-FAMILY TRANSCRIPTIONAL REGULATOR"/>
    <property type="match status" value="1"/>
</dbReference>
<dbReference type="InterPro" id="IPR052158">
    <property type="entry name" value="INH-QAR"/>
</dbReference>
<dbReference type="SUPFAM" id="SSF46689">
    <property type="entry name" value="Homeodomain-like"/>
    <property type="match status" value="1"/>
</dbReference>
<dbReference type="Pfam" id="PF01965">
    <property type="entry name" value="DJ-1_PfpI"/>
    <property type="match status" value="1"/>
</dbReference>
<keyword evidence="2" id="KW-0804">Transcription</keyword>
<evidence type="ECO:0000259" key="3">
    <source>
        <dbReference type="PROSITE" id="PS01124"/>
    </source>
</evidence>
<reference evidence="4 5" key="1">
    <citation type="submission" date="2017-01" db="EMBL/GenBank/DDBJ databases">
        <title>A new Hymenobacter.</title>
        <authorList>
            <person name="Liang Y."/>
            <person name="Feng F."/>
        </authorList>
    </citation>
    <scope>NUCLEOTIDE SEQUENCE [LARGE SCALE GENOMIC DNA]</scope>
    <source>
        <strain evidence="4">MIMBbqt21</strain>
    </source>
</reference>
<feature type="domain" description="HTH araC/xylS-type" evidence="3">
    <location>
        <begin position="226"/>
        <end position="324"/>
    </location>
</feature>
<sequence length="324" mass="35475">MDADSTFLPQLVFAVPPGVHVLDLTGPVQVFYEAATYGKPYRMTYCSYQGAVYSSAGLSLGPLVPFADVVVASTDVVFVPGLEMSYLQSAAFREEGAAFFAWLRALSGRGVRLCSICTGAFVLAEAGLLDGRKCTTHWRRLAELQARFPRVLAQADTLFVQDGGVYTSAGVTAGIDLALHLLEEWHGPLFATKVARELVVYTRRGAGHSQQSVYLDYRNHLHSGVHEVQDWLTNNLAAGATLETLAERANMSPRTLTRTFRKATGISIHAYTAALRRELARTLRRNPALTQEAIAAQCGLRSVRQLQRLLASSTRENPRPVSTF</sequence>
<dbReference type="Proteomes" id="UP000194873">
    <property type="component" value="Unassembled WGS sequence"/>
</dbReference>
<dbReference type="InterPro" id="IPR018060">
    <property type="entry name" value="HTH_AraC"/>
</dbReference>
<dbReference type="GO" id="GO:0043565">
    <property type="term" value="F:sequence-specific DNA binding"/>
    <property type="evidence" value="ECO:0007669"/>
    <property type="project" value="InterPro"/>
</dbReference>